<gene>
    <name evidence="1" type="ORF">BDEG_24183</name>
</gene>
<evidence type="ECO:0000313" key="2">
    <source>
        <dbReference type="Proteomes" id="UP000077115"/>
    </source>
</evidence>
<protein>
    <submittedName>
        <fullName evidence="1">Uncharacterized protein</fullName>
    </submittedName>
</protein>
<sequence>MAYSPPVMPGDSSLFALSDSSLDTYSLQEKLVFGLSNELITNPSIACETSLNKPYSKMDTHLHSPPLSERLQDESCSETDVVPELLPGLELDSATLVSSCCDSCIDKDFQIPTPPSISPTLSPIMSPLSISSLASERPAGPKKFVGFSDIVSIGFTHAREEYDRATEEIAKLTYRDMLELLTYRVEMRSNSFKMAQASVSANT</sequence>
<reference evidence="1 2" key="2">
    <citation type="submission" date="2016-05" db="EMBL/GenBank/DDBJ databases">
        <title>Lineage-specific infection strategies underlie the spectrum of fungal disease in amphibians.</title>
        <authorList>
            <person name="Cuomo C.A."/>
            <person name="Farrer R.A."/>
            <person name="James T."/>
            <person name="Longcore J."/>
            <person name="Birren B."/>
        </authorList>
    </citation>
    <scope>NUCLEOTIDE SEQUENCE [LARGE SCALE GENOMIC DNA]</scope>
    <source>
        <strain evidence="1 2">JEL423</strain>
    </source>
</reference>
<name>A0A177WJY6_BATDL</name>
<dbReference type="OrthoDB" id="5596610at2759"/>
<accession>A0A177WJY6</accession>
<dbReference type="VEuPathDB" id="FungiDB:BDEG_24183"/>
<reference evidence="1 2" key="1">
    <citation type="submission" date="2006-10" db="EMBL/GenBank/DDBJ databases">
        <title>The Genome Sequence of Batrachochytrium dendrobatidis JEL423.</title>
        <authorList>
            <consortium name="The Broad Institute Genome Sequencing Platform"/>
            <person name="Birren B."/>
            <person name="Lander E."/>
            <person name="Galagan J."/>
            <person name="Cuomo C."/>
            <person name="Devon K."/>
            <person name="Jaffe D."/>
            <person name="Butler J."/>
            <person name="Alvarez P."/>
            <person name="Gnerre S."/>
            <person name="Grabherr M."/>
            <person name="Kleber M."/>
            <person name="Mauceli E."/>
            <person name="Brockman W."/>
            <person name="Young S."/>
            <person name="LaButti K."/>
            <person name="Sykes S."/>
            <person name="DeCaprio D."/>
            <person name="Crawford M."/>
            <person name="Koehrsen M."/>
            <person name="Engels R."/>
            <person name="Montgomery P."/>
            <person name="Pearson M."/>
            <person name="Howarth C."/>
            <person name="Larson L."/>
            <person name="White J."/>
            <person name="O'Leary S."/>
            <person name="Kodira C."/>
            <person name="Zeng Q."/>
            <person name="Yandava C."/>
            <person name="Alvarado L."/>
            <person name="Longcore J."/>
            <person name="James T."/>
        </authorList>
    </citation>
    <scope>NUCLEOTIDE SEQUENCE [LARGE SCALE GENOMIC DNA]</scope>
    <source>
        <strain evidence="1 2">JEL423</strain>
    </source>
</reference>
<dbReference type="EMBL" id="DS022304">
    <property type="protein sequence ID" value="OAJ40449.1"/>
    <property type="molecule type" value="Genomic_DNA"/>
</dbReference>
<proteinExistence type="predicted"/>
<evidence type="ECO:0000313" key="1">
    <source>
        <dbReference type="EMBL" id="OAJ40449.1"/>
    </source>
</evidence>
<dbReference type="AlphaFoldDB" id="A0A177WJY6"/>
<organism evidence="1 2">
    <name type="scientific">Batrachochytrium dendrobatidis (strain JEL423)</name>
    <dbReference type="NCBI Taxonomy" id="403673"/>
    <lineage>
        <taxon>Eukaryota</taxon>
        <taxon>Fungi</taxon>
        <taxon>Fungi incertae sedis</taxon>
        <taxon>Chytridiomycota</taxon>
        <taxon>Chytridiomycota incertae sedis</taxon>
        <taxon>Chytridiomycetes</taxon>
        <taxon>Rhizophydiales</taxon>
        <taxon>Rhizophydiales incertae sedis</taxon>
        <taxon>Batrachochytrium</taxon>
    </lineage>
</organism>
<dbReference type="Proteomes" id="UP000077115">
    <property type="component" value="Unassembled WGS sequence"/>
</dbReference>